<feature type="domain" description="C2H2-type" evidence="2">
    <location>
        <begin position="305"/>
        <end position="335"/>
    </location>
</feature>
<dbReference type="GeneID" id="54466749"/>
<dbReference type="RefSeq" id="XP_033572820.1">
    <property type="nucleotide sequence ID" value="XM_033725856.1"/>
</dbReference>
<evidence type="ECO:0000256" key="1">
    <source>
        <dbReference type="PROSITE-ProRule" id="PRU00042"/>
    </source>
</evidence>
<organism evidence="3">
    <name type="scientific">Mytilinidion resinicola</name>
    <dbReference type="NCBI Taxonomy" id="574789"/>
    <lineage>
        <taxon>Eukaryota</taxon>
        <taxon>Fungi</taxon>
        <taxon>Dikarya</taxon>
        <taxon>Ascomycota</taxon>
        <taxon>Pezizomycotina</taxon>
        <taxon>Dothideomycetes</taxon>
        <taxon>Pleosporomycetidae</taxon>
        <taxon>Mytilinidiales</taxon>
        <taxon>Mytilinidiaceae</taxon>
        <taxon>Mytilinidion</taxon>
    </lineage>
</organism>
<keyword evidence="1" id="KW-0479">Metal-binding</keyword>
<dbReference type="OrthoDB" id="10670477at2759"/>
<proteinExistence type="predicted"/>
<evidence type="ECO:0000313" key="5">
    <source>
        <dbReference type="RefSeq" id="XP_033572820.1"/>
    </source>
</evidence>
<reference evidence="5" key="2">
    <citation type="submission" date="2020-04" db="EMBL/GenBank/DDBJ databases">
        <authorList>
            <consortium name="NCBI Genome Project"/>
        </authorList>
    </citation>
    <scope>NUCLEOTIDE SEQUENCE</scope>
    <source>
        <strain evidence="5">CBS 304.34</strain>
    </source>
</reference>
<evidence type="ECO:0000313" key="4">
    <source>
        <dbReference type="Proteomes" id="UP000504636"/>
    </source>
</evidence>
<keyword evidence="1" id="KW-0863">Zinc-finger</keyword>
<gene>
    <name evidence="3 5" type="ORF">BDZ99DRAFT_524099</name>
</gene>
<dbReference type="Gene3D" id="3.30.160.60">
    <property type="entry name" value="Classic Zinc Finger"/>
    <property type="match status" value="1"/>
</dbReference>
<reference evidence="3 5" key="1">
    <citation type="journal article" date="2020" name="Stud. Mycol.">
        <title>101 Dothideomycetes genomes: a test case for predicting lifestyles and emergence of pathogens.</title>
        <authorList>
            <person name="Haridas S."/>
            <person name="Albert R."/>
            <person name="Binder M."/>
            <person name="Bloem J."/>
            <person name="Labutti K."/>
            <person name="Salamov A."/>
            <person name="Andreopoulos B."/>
            <person name="Baker S."/>
            <person name="Barry K."/>
            <person name="Bills G."/>
            <person name="Bluhm B."/>
            <person name="Cannon C."/>
            <person name="Castanera R."/>
            <person name="Culley D."/>
            <person name="Daum C."/>
            <person name="Ezra D."/>
            <person name="Gonzalez J."/>
            <person name="Henrissat B."/>
            <person name="Kuo A."/>
            <person name="Liang C."/>
            <person name="Lipzen A."/>
            <person name="Lutzoni F."/>
            <person name="Magnuson J."/>
            <person name="Mondo S."/>
            <person name="Nolan M."/>
            <person name="Ohm R."/>
            <person name="Pangilinan J."/>
            <person name="Park H.-J."/>
            <person name="Ramirez L."/>
            <person name="Alfaro M."/>
            <person name="Sun H."/>
            <person name="Tritt A."/>
            <person name="Yoshinaga Y."/>
            <person name="Zwiers L.-H."/>
            <person name="Turgeon B."/>
            <person name="Goodwin S."/>
            <person name="Spatafora J."/>
            <person name="Crous P."/>
            <person name="Grigoriev I."/>
        </authorList>
    </citation>
    <scope>NUCLEOTIDE SEQUENCE</scope>
    <source>
        <strain evidence="3 5">CBS 304.34</strain>
    </source>
</reference>
<protein>
    <recommendedName>
        <fullName evidence="2">C2H2-type domain-containing protein</fullName>
    </recommendedName>
</protein>
<accession>A0A6A6YAK7</accession>
<name>A0A6A6YAK7_9PEZI</name>
<keyword evidence="4" id="KW-1185">Reference proteome</keyword>
<dbReference type="Proteomes" id="UP000504636">
    <property type="component" value="Unplaced"/>
</dbReference>
<dbReference type="PROSITE" id="PS50157">
    <property type="entry name" value="ZINC_FINGER_C2H2_2"/>
    <property type="match status" value="1"/>
</dbReference>
<dbReference type="InterPro" id="IPR013087">
    <property type="entry name" value="Znf_C2H2_type"/>
</dbReference>
<evidence type="ECO:0000259" key="2">
    <source>
        <dbReference type="PROSITE" id="PS50157"/>
    </source>
</evidence>
<evidence type="ECO:0000313" key="3">
    <source>
        <dbReference type="EMBL" id="KAF2805856.1"/>
    </source>
</evidence>
<dbReference type="EMBL" id="MU003708">
    <property type="protein sequence ID" value="KAF2805856.1"/>
    <property type="molecule type" value="Genomic_DNA"/>
</dbReference>
<keyword evidence="1" id="KW-0862">Zinc</keyword>
<dbReference type="GO" id="GO:0008270">
    <property type="term" value="F:zinc ion binding"/>
    <property type="evidence" value="ECO:0007669"/>
    <property type="project" value="UniProtKB-KW"/>
</dbReference>
<reference evidence="5" key="3">
    <citation type="submission" date="2025-04" db="UniProtKB">
        <authorList>
            <consortium name="RefSeq"/>
        </authorList>
    </citation>
    <scope>IDENTIFICATION</scope>
    <source>
        <strain evidence="5">CBS 304.34</strain>
    </source>
</reference>
<dbReference type="AlphaFoldDB" id="A0A6A6YAK7"/>
<sequence>MSYSQDYLRYGLCTTDEDHRLHGKRWCSRPARDRAVIDARVQAHEKQSSKAVPASYLSAAAENRNIVIVNSFTVTGLDNGQKDAIAQEYNTEEDANMLYDPTPALRHTAELEAAEALLLLRYPPGQRGVPLNKLREFVMGDSSCQQLTPSTPFPVFQHPGGVPLNILGSPFQPPMGHNSPVSPFQFPVGNNNAQVLPRPRPRLSHVPTGYEGPTFQQFMSTTRDAQPPAAPGRVSPSHRMPAYEGPTYPPPVPLPQLALITRQPLTLINPLTAVPAPNIPPPPAPVSTHARPSTATTPTAPLLPHACPSCGKAYAERKSLSYHMHRAKSRCTDPPGLSERVKEERFKPFKCEGCVERYQHESQLRKHREVTGCGRGNAVEG</sequence>